<organism evidence="1 2">
    <name type="scientific">Dyella nitratireducens</name>
    <dbReference type="NCBI Taxonomy" id="1849580"/>
    <lineage>
        <taxon>Bacteria</taxon>
        <taxon>Pseudomonadati</taxon>
        <taxon>Pseudomonadota</taxon>
        <taxon>Gammaproteobacteria</taxon>
        <taxon>Lysobacterales</taxon>
        <taxon>Rhodanobacteraceae</taxon>
        <taxon>Dyella</taxon>
    </lineage>
</organism>
<dbReference type="Proteomes" id="UP000620046">
    <property type="component" value="Unassembled WGS sequence"/>
</dbReference>
<proteinExistence type="predicted"/>
<sequence length="263" mass="29464">MRHLVGAAVQLAVTQRFAVVQQGNRIRMSQCLLFKQLVDQSVGGIRHIRGIEGFHHLAAFGLVQQRQAIDGLRRISRHAVQNALELLRHPFDGRVLEQVAGVGEAAVDLLAVILQIQGQVEMRGACGGLERLQVQSGQIEHSARRVVHRQHHLEHRTMAETSRRLQRFDHLLEGHVLIGMCLDQLLLDAGQQGFDRRRIVQPNTQGRGVDEKADQRFQFVVLAVGGRHADHHVILAAPARQQHRPCCQSRHEQGNAMTLAELP</sequence>
<reference evidence="2" key="1">
    <citation type="journal article" date="2019" name="Int. J. Syst. Evol. Microbiol.">
        <title>The Global Catalogue of Microorganisms (GCM) 10K type strain sequencing project: providing services to taxonomists for standard genome sequencing and annotation.</title>
        <authorList>
            <consortium name="The Broad Institute Genomics Platform"/>
            <consortium name="The Broad Institute Genome Sequencing Center for Infectious Disease"/>
            <person name="Wu L."/>
            <person name="Ma J."/>
        </authorList>
    </citation>
    <scope>NUCLEOTIDE SEQUENCE [LARGE SCALE GENOMIC DNA]</scope>
    <source>
        <strain evidence="2">CGMCC 1.15439</strain>
    </source>
</reference>
<keyword evidence="2" id="KW-1185">Reference proteome</keyword>
<evidence type="ECO:0000313" key="2">
    <source>
        <dbReference type="Proteomes" id="UP000620046"/>
    </source>
</evidence>
<protein>
    <submittedName>
        <fullName evidence="1">Uncharacterized protein</fullName>
    </submittedName>
</protein>
<name>A0ABQ1GDJ2_9GAMM</name>
<gene>
    <name evidence="1" type="ORF">GCM10010981_33420</name>
</gene>
<dbReference type="EMBL" id="BMJA01000003">
    <property type="protein sequence ID" value="GGA41726.1"/>
    <property type="molecule type" value="Genomic_DNA"/>
</dbReference>
<evidence type="ECO:0000313" key="1">
    <source>
        <dbReference type="EMBL" id="GGA41726.1"/>
    </source>
</evidence>
<accession>A0ABQ1GDJ2</accession>
<comment type="caution">
    <text evidence="1">The sequence shown here is derived from an EMBL/GenBank/DDBJ whole genome shotgun (WGS) entry which is preliminary data.</text>
</comment>